<evidence type="ECO:0000313" key="1">
    <source>
        <dbReference type="EMBL" id="TYH19503.1"/>
    </source>
</evidence>
<dbReference type="PANTHER" id="PTHR33116:SF86">
    <property type="entry name" value="REVERSE TRANSCRIPTASE DOMAIN-CONTAINING PROTEIN"/>
    <property type="match status" value="1"/>
</dbReference>
<name>A0A5D2GNA0_GOSDA</name>
<accession>A0A5D2GNA0</accession>
<reference evidence="1 2" key="1">
    <citation type="submission" date="2019-06" db="EMBL/GenBank/DDBJ databases">
        <title>WGS assembly of Gossypium darwinii.</title>
        <authorList>
            <person name="Chen Z.J."/>
            <person name="Sreedasyam A."/>
            <person name="Ando A."/>
            <person name="Song Q."/>
            <person name="De L."/>
            <person name="Hulse-Kemp A."/>
            <person name="Ding M."/>
            <person name="Ye W."/>
            <person name="Kirkbride R."/>
            <person name="Jenkins J."/>
            <person name="Plott C."/>
            <person name="Lovell J."/>
            <person name="Lin Y.-M."/>
            <person name="Vaughn R."/>
            <person name="Liu B."/>
            <person name="Li W."/>
            <person name="Simpson S."/>
            <person name="Scheffler B."/>
            <person name="Saski C."/>
            <person name="Grover C."/>
            <person name="Hu G."/>
            <person name="Conover J."/>
            <person name="Carlson J."/>
            <person name="Shu S."/>
            <person name="Boston L."/>
            <person name="Williams M."/>
            <person name="Peterson D."/>
            <person name="Mcgee K."/>
            <person name="Jones D."/>
            <person name="Wendel J."/>
            <person name="Stelly D."/>
            <person name="Grimwood J."/>
            <person name="Schmutz J."/>
        </authorList>
    </citation>
    <scope>NUCLEOTIDE SEQUENCE [LARGE SCALE GENOMIC DNA]</scope>
    <source>
        <strain evidence="1">1808015.09</strain>
    </source>
</reference>
<gene>
    <name evidence="1" type="ORF">ES288_A05G356900v1</name>
</gene>
<evidence type="ECO:0008006" key="3">
    <source>
        <dbReference type="Google" id="ProtNLM"/>
    </source>
</evidence>
<organism evidence="1 2">
    <name type="scientific">Gossypium darwinii</name>
    <name type="common">Darwin's cotton</name>
    <name type="synonym">Gossypium barbadense var. darwinii</name>
    <dbReference type="NCBI Taxonomy" id="34276"/>
    <lineage>
        <taxon>Eukaryota</taxon>
        <taxon>Viridiplantae</taxon>
        <taxon>Streptophyta</taxon>
        <taxon>Embryophyta</taxon>
        <taxon>Tracheophyta</taxon>
        <taxon>Spermatophyta</taxon>
        <taxon>Magnoliopsida</taxon>
        <taxon>eudicotyledons</taxon>
        <taxon>Gunneridae</taxon>
        <taxon>Pentapetalae</taxon>
        <taxon>rosids</taxon>
        <taxon>malvids</taxon>
        <taxon>Malvales</taxon>
        <taxon>Malvaceae</taxon>
        <taxon>Malvoideae</taxon>
        <taxon>Gossypium</taxon>
    </lineage>
</organism>
<proteinExistence type="predicted"/>
<keyword evidence="2" id="KW-1185">Reference proteome</keyword>
<dbReference type="PANTHER" id="PTHR33116">
    <property type="entry name" value="REVERSE TRANSCRIPTASE ZINC-BINDING DOMAIN-CONTAINING PROTEIN-RELATED-RELATED"/>
    <property type="match status" value="1"/>
</dbReference>
<evidence type="ECO:0000313" key="2">
    <source>
        <dbReference type="Proteomes" id="UP000323506"/>
    </source>
</evidence>
<dbReference type="EMBL" id="CM017692">
    <property type="protein sequence ID" value="TYH19503.1"/>
    <property type="molecule type" value="Genomic_DNA"/>
</dbReference>
<dbReference type="Proteomes" id="UP000323506">
    <property type="component" value="Chromosome A05"/>
</dbReference>
<sequence>MYALSVFFAPNGVLEELQSMISRVWWSGQDNNRCWHMLSWDRMCFPKGMRGLGFRDLRRFNVALLGRQVWRLMSCRDTLCFRVLSAKYFPDGDVLHLKRVEKPSFTWQSIAKAASTLYDDFGWNVGRGDKIDIWRDNWGFNDLSVMQ</sequence>
<dbReference type="AlphaFoldDB" id="A0A5D2GNA0"/>
<protein>
    <recommendedName>
        <fullName evidence="3">Reverse transcriptase zinc-binding domain-containing protein</fullName>
    </recommendedName>
</protein>